<name>A0A8J6B013_9EUKA</name>
<keyword evidence="6" id="KW-1185">Reference proteome</keyword>
<dbReference type="AlphaFoldDB" id="A0A8J6B013"/>
<evidence type="ECO:0000256" key="3">
    <source>
        <dbReference type="ARBA" id="ARBA00023212"/>
    </source>
</evidence>
<dbReference type="PANTHER" id="PTHR15431:SF4">
    <property type="entry name" value="PROTEIN TONNEAU 1B"/>
    <property type="match status" value="1"/>
</dbReference>
<dbReference type="Gene3D" id="1.20.960.40">
    <property type="match status" value="1"/>
</dbReference>
<evidence type="ECO:0000256" key="4">
    <source>
        <dbReference type="SAM" id="MobiDB-lite"/>
    </source>
</evidence>
<gene>
    <name evidence="5" type="ORF">J8273_7608</name>
</gene>
<dbReference type="InterPro" id="IPR006594">
    <property type="entry name" value="LisH"/>
</dbReference>
<dbReference type="PANTHER" id="PTHR15431">
    <property type="entry name" value="FGFR1 ONCOGENE PARTNER/LISH DOMAIN-CONTAINING PROTEIN"/>
    <property type="match status" value="1"/>
</dbReference>
<evidence type="ECO:0000313" key="5">
    <source>
        <dbReference type="EMBL" id="KAG9391324.1"/>
    </source>
</evidence>
<dbReference type="OrthoDB" id="5970631at2759"/>
<accession>A0A8J6B013</accession>
<dbReference type="Proteomes" id="UP000717585">
    <property type="component" value="Unassembled WGS sequence"/>
</dbReference>
<comment type="subcellular location">
    <subcellularLocation>
        <location evidence="1">Cytoplasm</location>
        <location evidence="1">Cytoskeleton</location>
    </subcellularLocation>
</comment>
<keyword evidence="3" id="KW-0206">Cytoskeleton</keyword>
<dbReference type="PROSITE" id="PS50896">
    <property type="entry name" value="LISH"/>
    <property type="match status" value="1"/>
</dbReference>
<feature type="region of interest" description="Disordered" evidence="4">
    <location>
        <begin position="120"/>
        <end position="154"/>
    </location>
</feature>
<proteinExistence type="predicted"/>
<feature type="compositionally biased region" description="Basic and acidic residues" evidence="4">
    <location>
        <begin position="135"/>
        <end position="146"/>
    </location>
</feature>
<dbReference type="GO" id="GO:0015630">
    <property type="term" value="C:microtubule cytoskeleton"/>
    <property type="evidence" value="ECO:0007669"/>
    <property type="project" value="UniProtKB-ARBA"/>
</dbReference>
<keyword evidence="2" id="KW-0963">Cytoplasm</keyword>
<reference evidence="5" key="1">
    <citation type="submission" date="2021-05" db="EMBL/GenBank/DDBJ databases">
        <title>A free-living protist that lacks canonical eukaryotic 1 DNA replication and segregation systems.</title>
        <authorList>
            <person name="Salas-Leiva D.E."/>
            <person name="Tromer E.C."/>
            <person name="Curtis B.A."/>
            <person name="Jerlstrom-Hultqvist J."/>
            <person name="Kolisko M."/>
            <person name="Yi Z."/>
            <person name="Salas-Leiva J.S."/>
            <person name="Gallot-Lavallee L."/>
            <person name="Kops G.J.P.L."/>
            <person name="Archibald J.M."/>
            <person name="Simpson A.G.B."/>
            <person name="Roger A.J."/>
        </authorList>
    </citation>
    <scope>NUCLEOTIDE SEQUENCE</scope>
    <source>
        <strain evidence="5">BICM</strain>
    </source>
</reference>
<comment type="caution">
    <text evidence="5">The sequence shown here is derived from an EMBL/GenBank/DDBJ whole genome shotgun (WGS) entry which is preliminary data.</text>
</comment>
<evidence type="ECO:0000256" key="2">
    <source>
        <dbReference type="ARBA" id="ARBA00022490"/>
    </source>
</evidence>
<dbReference type="EMBL" id="JAHDYR010000057">
    <property type="protein sequence ID" value="KAG9391324.1"/>
    <property type="molecule type" value="Genomic_DNA"/>
</dbReference>
<evidence type="ECO:0000313" key="6">
    <source>
        <dbReference type="Proteomes" id="UP000717585"/>
    </source>
</evidence>
<organism evidence="5 6">
    <name type="scientific">Carpediemonas membranifera</name>
    <dbReference type="NCBI Taxonomy" id="201153"/>
    <lineage>
        <taxon>Eukaryota</taxon>
        <taxon>Metamonada</taxon>
        <taxon>Carpediemonas-like organisms</taxon>
        <taxon>Carpediemonas</taxon>
    </lineage>
</organism>
<evidence type="ECO:0000256" key="1">
    <source>
        <dbReference type="ARBA" id="ARBA00004245"/>
    </source>
</evidence>
<protein>
    <submittedName>
        <fullName evidence="5">LIS1</fullName>
    </submittedName>
</protein>
<sequence>MDGLSTVEKFKEQLLGRLKDSGELDQIMANLRRACFQATRPDAPKQPPKTSPETYVMCQLVKEFLESCGMWASSSVFEAEAGLDGYQRLSRDALIADIGLDPATTPSDIPLLYEVLRQARSKHTRSQPSQPSRQSGDRERHERPATDIRLGIPY</sequence>